<dbReference type="Proteomes" id="UP000567179">
    <property type="component" value="Unassembled WGS sequence"/>
</dbReference>
<dbReference type="AlphaFoldDB" id="A0A8H5ERV6"/>
<protein>
    <submittedName>
        <fullName evidence="1">Uncharacterized protein</fullName>
    </submittedName>
</protein>
<proteinExistence type="predicted"/>
<dbReference type="EMBL" id="JAACJJ010000058">
    <property type="protein sequence ID" value="KAF5310031.1"/>
    <property type="molecule type" value="Genomic_DNA"/>
</dbReference>
<name>A0A8H5ERV6_9AGAR</name>
<evidence type="ECO:0000313" key="1">
    <source>
        <dbReference type="EMBL" id="KAF5310031.1"/>
    </source>
</evidence>
<dbReference type="OrthoDB" id="3048034at2759"/>
<organism evidence="1 2">
    <name type="scientific">Psilocybe cf. subviscida</name>
    <dbReference type="NCBI Taxonomy" id="2480587"/>
    <lineage>
        <taxon>Eukaryota</taxon>
        <taxon>Fungi</taxon>
        <taxon>Dikarya</taxon>
        <taxon>Basidiomycota</taxon>
        <taxon>Agaricomycotina</taxon>
        <taxon>Agaricomycetes</taxon>
        <taxon>Agaricomycetidae</taxon>
        <taxon>Agaricales</taxon>
        <taxon>Agaricineae</taxon>
        <taxon>Strophariaceae</taxon>
        <taxon>Psilocybe</taxon>
    </lineage>
</organism>
<evidence type="ECO:0000313" key="2">
    <source>
        <dbReference type="Proteomes" id="UP000567179"/>
    </source>
</evidence>
<keyword evidence="2" id="KW-1185">Reference proteome</keyword>
<accession>A0A8H5ERV6</accession>
<reference evidence="1 2" key="1">
    <citation type="journal article" date="2020" name="ISME J.">
        <title>Uncovering the hidden diversity of litter-decomposition mechanisms in mushroom-forming fungi.</title>
        <authorList>
            <person name="Floudas D."/>
            <person name="Bentzer J."/>
            <person name="Ahren D."/>
            <person name="Johansson T."/>
            <person name="Persson P."/>
            <person name="Tunlid A."/>
        </authorList>
    </citation>
    <scope>NUCLEOTIDE SEQUENCE [LARGE SCALE GENOMIC DNA]</scope>
    <source>
        <strain evidence="1 2">CBS 101986</strain>
    </source>
</reference>
<comment type="caution">
    <text evidence="1">The sequence shown here is derived from an EMBL/GenBank/DDBJ whole genome shotgun (WGS) entry which is preliminary data.</text>
</comment>
<gene>
    <name evidence="1" type="ORF">D9619_010142</name>
</gene>
<sequence>MTHPHLPLELWHHIIHFDFLSKADQCALALTAHLLRDESQRALFRNVGPLAIGAYRGPKAIRAKLFFGAIISSPHRLALMVHSYAQTTCWSGPSELDSGDVEMHLQHCREIYGMMASSLKLMTNLKLFSSREEAIGSSELYQPGSITQCLVRNTFALEALVWRHSGDEKLQLFEEFLPHQPTLKSLHLSEGIGHIHDDNAVERLLLAGSNIARRCLRLKSLSASPLMTDVVLAGGVKLKFLRWEPVLHPPYQGATTAPLDIQRQARHALLTVQYLQFSCDYSRGNPLAHIAPYLASLVVLTIPNSHIANVAAVVHTIPSLRSIQFFHADAVISHANIASRWDDDQSRIGAIHLKHGKLCYIDVEQFAMHPLDKGGRRQFVIECRRFTPASVSVLETLVKKFGDAAGWANRWQERWWRYRESILSEVFLESKASF</sequence>